<reference evidence="2 3" key="1">
    <citation type="journal article" date="2008" name="Proc. Natl. Acad. Sci. U.S.A.">
        <title>The genome sequence of Bifidobacterium longum subsp. infantis reveals adaptations for milk utilization within the infant microbiome.</title>
        <authorList>
            <person name="Sela D.A."/>
            <person name="Chapman J."/>
            <person name="Adeuya A."/>
            <person name="Kim J.H."/>
            <person name="Chen F."/>
            <person name="Whitehead T.R."/>
            <person name="Lapidus A."/>
            <person name="Rokhsar D.S."/>
            <person name="Lebrilla C.B."/>
            <person name="German J.B."/>
            <person name="Price N.P."/>
            <person name="Richardson P.M."/>
            <person name="Mills D.A."/>
        </authorList>
    </citation>
    <scope>NUCLEOTIDE SEQUENCE [LARGE SCALE GENOMIC DNA]</scope>
    <source>
        <strain evidence="3">ATCC 15697 / DSM 20088 / JCM 1222 / NCTC 11817 / S12 [JGI]</strain>
    </source>
</reference>
<dbReference type="AlphaFoldDB" id="B7GRF2"/>
<feature type="chain" id="PRO_5039008948" evidence="1">
    <location>
        <begin position="32"/>
        <end position="99"/>
    </location>
</feature>
<gene>
    <name evidence="2" type="ordered locus">Blon_1294</name>
</gene>
<feature type="signal peptide" evidence="1">
    <location>
        <begin position="1"/>
        <end position="31"/>
    </location>
</feature>
<dbReference type="EMBL" id="CP001095">
    <property type="protein sequence ID" value="ACJ52382.1"/>
    <property type="molecule type" value="Genomic_DNA"/>
</dbReference>
<accession>B7GRF2</accession>
<sequence>MMFTRQETDLRRLLAMLLIFACLLCAGCEGAEGATRETKSDTSVSQSGETITDCKDYDYSRLRECRINLHDGRQVTCLILSGDIRSGMSCDWANAKETE</sequence>
<evidence type="ECO:0000313" key="3">
    <source>
        <dbReference type="Proteomes" id="UP000001360"/>
    </source>
</evidence>
<evidence type="ECO:0000313" key="2">
    <source>
        <dbReference type="EMBL" id="ACJ52382.1"/>
    </source>
</evidence>
<organism evidence="2 3">
    <name type="scientific">Bifidobacterium longum subsp. infantis (strain ATCC 15697 / DSM 20088 / JCM 1222 / NCTC 11817 / S12)</name>
    <dbReference type="NCBI Taxonomy" id="391904"/>
    <lineage>
        <taxon>Bacteria</taxon>
        <taxon>Bacillati</taxon>
        <taxon>Actinomycetota</taxon>
        <taxon>Actinomycetes</taxon>
        <taxon>Bifidobacteriales</taxon>
        <taxon>Bifidobacteriaceae</taxon>
        <taxon>Bifidobacterium</taxon>
    </lineage>
</organism>
<dbReference type="RefSeq" id="WP_012577637.1">
    <property type="nucleotide sequence ID" value="NC_011593.1"/>
</dbReference>
<protein>
    <submittedName>
        <fullName evidence="2">Uncharacterized protein</fullName>
    </submittedName>
</protein>
<dbReference type="KEGG" id="bln:Blon_1294"/>
<dbReference type="Proteomes" id="UP000001360">
    <property type="component" value="Chromosome"/>
</dbReference>
<name>B7GRF2_BIFLS</name>
<proteinExistence type="predicted"/>
<keyword evidence="1" id="KW-0732">Signal</keyword>
<evidence type="ECO:0000256" key="1">
    <source>
        <dbReference type="SAM" id="SignalP"/>
    </source>
</evidence>